<keyword evidence="1" id="KW-0812">Transmembrane</keyword>
<keyword evidence="1" id="KW-0472">Membrane</keyword>
<dbReference type="Proteomes" id="UP000006729">
    <property type="component" value="Chromosome 5"/>
</dbReference>
<dbReference type="AlphaFoldDB" id="A0A2K2A9S7"/>
<keyword evidence="1" id="KW-1133">Transmembrane helix</keyword>
<sequence>MCKAVFGSSNSTYTLWFPPMSLMSMEGILTTYGQNGECYSIDGDGHVVCKPAQFHISMLLVAIVWSFLLF</sequence>
<keyword evidence="3" id="KW-1185">Reference proteome</keyword>
<evidence type="ECO:0000313" key="3">
    <source>
        <dbReference type="Proteomes" id="UP000006729"/>
    </source>
</evidence>
<dbReference type="EMBL" id="CM009294">
    <property type="protein sequence ID" value="PNT34289.1"/>
    <property type="molecule type" value="Genomic_DNA"/>
</dbReference>
<name>A0A2K2A9S7_POPTR</name>
<evidence type="ECO:0000313" key="2">
    <source>
        <dbReference type="EMBL" id="PNT34289.1"/>
    </source>
</evidence>
<reference evidence="2 3" key="1">
    <citation type="journal article" date="2006" name="Science">
        <title>The genome of black cottonwood, Populus trichocarpa (Torr. &amp; Gray).</title>
        <authorList>
            <person name="Tuskan G.A."/>
            <person name="Difazio S."/>
            <person name="Jansson S."/>
            <person name="Bohlmann J."/>
            <person name="Grigoriev I."/>
            <person name="Hellsten U."/>
            <person name="Putnam N."/>
            <person name="Ralph S."/>
            <person name="Rombauts S."/>
            <person name="Salamov A."/>
            <person name="Schein J."/>
            <person name="Sterck L."/>
            <person name="Aerts A."/>
            <person name="Bhalerao R.R."/>
            <person name="Bhalerao R.P."/>
            <person name="Blaudez D."/>
            <person name="Boerjan W."/>
            <person name="Brun A."/>
            <person name="Brunner A."/>
            <person name="Busov V."/>
            <person name="Campbell M."/>
            <person name="Carlson J."/>
            <person name="Chalot M."/>
            <person name="Chapman J."/>
            <person name="Chen G.L."/>
            <person name="Cooper D."/>
            <person name="Coutinho P.M."/>
            <person name="Couturier J."/>
            <person name="Covert S."/>
            <person name="Cronk Q."/>
            <person name="Cunningham R."/>
            <person name="Davis J."/>
            <person name="Degroeve S."/>
            <person name="Dejardin A."/>
            <person name="Depamphilis C."/>
            <person name="Detter J."/>
            <person name="Dirks B."/>
            <person name="Dubchak I."/>
            <person name="Duplessis S."/>
            <person name="Ehlting J."/>
            <person name="Ellis B."/>
            <person name="Gendler K."/>
            <person name="Goodstein D."/>
            <person name="Gribskov M."/>
            <person name="Grimwood J."/>
            <person name="Groover A."/>
            <person name="Gunter L."/>
            <person name="Hamberger B."/>
            <person name="Heinze B."/>
            <person name="Helariutta Y."/>
            <person name="Henrissat B."/>
            <person name="Holligan D."/>
            <person name="Holt R."/>
            <person name="Huang W."/>
            <person name="Islam-Faridi N."/>
            <person name="Jones S."/>
            <person name="Jones-Rhoades M."/>
            <person name="Jorgensen R."/>
            <person name="Joshi C."/>
            <person name="Kangasjarvi J."/>
            <person name="Karlsson J."/>
            <person name="Kelleher C."/>
            <person name="Kirkpatrick R."/>
            <person name="Kirst M."/>
            <person name="Kohler A."/>
            <person name="Kalluri U."/>
            <person name="Larimer F."/>
            <person name="Leebens-Mack J."/>
            <person name="Leple J.C."/>
            <person name="Locascio P."/>
            <person name="Lou Y."/>
            <person name="Lucas S."/>
            <person name="Martin F."/>
            <person name="Montanini B."/>
            <person name="Napoli C."/>
            <person name="Nelson D.R."/>
            <person name="Nelson C."/>
            <person name="Nieminen K."/>
            <person name="Nilsson O."/>
            <person name="Pereda V."/>
            <person name="Peter G."/>
            <person name="Philippe R."/>
            <person name="Pilate G."/>
            <person name="Poliakov A."/>
            <person name="Razumovskaya J."/>
            <person name="Richardson P."/>
            <person name="Rinaldi C."/>
            <person name="Ritland K."/>
            <person name="Rouze P."/>
            <person name="Ryaboy D."/>
            <person name="Schmutz J."/>
            <person name="Schrader J."/>
            <person name="Segerman B."/>
            <person name="Shin H."/>
            <person name="Siddiqui A."/>
            <person name="Sterky F."/>
            <person name="Terry A."/>
            <person name="Tsai C.J."/>
            <person name="Uberbacher E."/>
            <person name="Unneberg P."/>
            <person name="Vahala J."/>
            <person name="Wall K."/>
            <person name="Wessler S."/>
            <person name="Yang G."/>
            <person name="Yin T."/>
            <person name="Douglas C."/>
            <person name="Marra M."/>
            <person name="Sandberg G."/>
            <person name="Van de Peer Y."/>
            <person name="Rokhsar D."/>
        </authorList>
    </citation>
    <scope>NUCLEOTIDE SEQUENCE [LARGE SCALE GENOMIC DNA]</scope>
    <source>
        <strain evidence="3">cv. Nisqually</strain>
    </source>
</reference>
<evidence type="ECO:0000256" key="1">
    <source>
        <dbReference type="SAM" id="Phobius"/>
    </source>
</evidence>
<protein>
    <submittedName>
        <fullName evidence="2">Uncharacterized protein</fullName>
    </submittedName>
</protein>
<dbReference type="InParanoid" id="A0A2K2A9S7"/>
<feature type="transmembrane region" description="Helical" evidence="1">
    <location>
        <begin position="52"/>
        <end position="69"/>
    </location>
</feature>
<gene>
    <name evidence="2" type="ORF">POPTR_005G005200</name>
</gene>
<organism evidence="2 3">
    <name type="scientific">Populus trichocarpa</name>
    <name type="common">Western balsam poplar</name>
    <name type="synonym">Populus balsamifera subsp. trichocarpa</name>
    <dbReference type="NCBI Taxonomy" id="3694"/>
    <lineage>
        <taxon>Eukaryota</taxon>
        <taxon>Viridiplantae</taxon>
        <taxon>Streptophyta</taxon>
        <taxon>Embryophyta</taxon>
        <taxon>Tracheophyta</taxon>
        <taxon>Spermatophyta</taxon>
        <taxon>Magnoliopsida</taxon>
        <taxon>eudicotyledons</taxon>
        <taxon>Gunneridae</taxon>
        <taxon>Pentapetalae</taxon>
        <taxon>rosids</taxon>
        <taxon>fabids</taxon>
        <taxon>Malpighiales</taxon>
        <taxon>Salicaceae</taxon>
        <taxon>Saliceae</taxon>
        <taxon>Populus</taxon>
    </lineage>
</organism>
<proteinExistence type="predicted"/>
<accession>A0A2K2A9S7</accession>